<keyword evidence="5" id="KW-1185">Reference proteome</keyword>
<dbReference type="InterPro" id="IPR001563">
    <property type="entry name" value="Peptidase_S10"/>
</dbReference>
<dbReference type="PRINTS" id="PR00724">
    <property type="entry name" value="CRBOXYPTASEC"/>
</dbReference>
<dbReference type="InterPro" id="IPR033124">
    <property type="entry name" value="Ser_caboxypep_his_AS"/>
</dbReference>
<dbReference type="EMBL" id="OZ019900">
    <property type="protein sequence ID" value="CAK9233810.1"/>
    <property type="molecule type" value="Genomic_DNA"/>
</dbReference>
<keyword evidence="3" id="KW-0732">Signal</keyword>
<dbReference type="Pfam" id="PF00450">
    <property type="entry name" value="Peptidase_S10"/>
    <property type="match status" value="1"/>
</dbReference>
<dbReference type="Gene3D" id="3.40.50.1820">
    <property type="entry name" value="alpha/beta hydrolase"/>
    <property type="match status" value="1"/>
</dbReference>
<dbReference type="InterPro" id="IPR029058">
    <property type="entry name" value="AB_hydrolase_fold"/>
</dbReference>
<evidence type="ECO:0000313" key="4">
    <source>
        <dbReference type="EMBL" id="CAK9233810.1"/>
    </source>
</evidence>
<evidence type="ECO:0008006" key="6">
    <source>
        <dbReference type="Google" id="ProtNLM"/>
    </source>
</evidence>
<feature type="signal peptide" evidence="3">
    <location>
        <begin position="1"/>
        <end position="28"/>
    </location>
</feature>
<evidence type="ECO:0000313" key="5">
    <source>
        <dbReference type="Proteomes" id="UP001497512"/>
    </source>
</evidence>
<feature type="chain" id="PRO_5047356827" description="Serine carboxypeptidase" evidence="3">
    <location>
        <begin position="29"/>
        <end position="470"/>
    </location>
</feature>
<gene>
    <name evidence="4" type="ORF">CSSPTR1EN2_LOCUS21723</name>
</gene>
<name>A0ABP0UZQ1_9BRYO</name>
<dbReference type="PANTHER" id="PTHR11802:SF489">
    <property type="entry name" value="CARBOXYPEPTIDASE"/>
    <property type="match status" value="1"/>
</dbReference>
<comment type="similarity">
    <text evidence="1">Belongs to the peptidase S10 family.</text>
</comment>
<organism evidence="4 5">
    <name type="scientific">Sphagnum troendelagicum</name>
    <dbReference type="NCBI Taxonomy" id="128251"/>
    <lineage>
        <taxon>Eukaryota</taxon>
        <taxon>Viridiplantae</taxon>
        <taxon>Streptophyta</taxon>
        <taxon>Embryophyta</taxon>
        <taxon>Bryophyta</taxon>
        <taxon>Sphagnophytina</taxon>
        <taxon>Sphagnopsida</taxon>
        <taxon>Sphagnales</taxon>
        <taxon>Sphagnaceae</taxon>
        <taxon>Sphagnum</taxon>
    </lineage>
</organism>
<protein>
    <recommendedName>
        <fullName evidence="6">Serine carboxypeptidase</fullName>
    </recommendedName>
</protein>
<reference evidence="4" key="1">
    <citation type="submission" date="2024-02" db="EMBL/GenBank/DDBJ databases">
        <authorList>
            <consortium name="ELIXIR-Norway"/>
            <consortium name="Elixir Norway"/>
        </authorList>
    </citation>
    <scope>NUCLEOTIDE SEQUENCE</scope>
</reference>
<dbReference type="PANTHER" id="PTHR11802">
    <property type="entry name" value="SERINE PROTEASE FAMILY S10 SERINE CARBOXYPEPTIDASE"/>
    <property type="match status" value="1"/>
</dbReference>
<evidence type="ECO:0000256" key="1">
    <source>
        <dbReference type="ARBA" id="ARBA00009431"/>
    </source>
</evidence>
<dbReference type="SUPFAM" id="SSF53474">
    <property type="entry name" value="alpha/beta-Hydrolases"/>
    <property type="match status" value="1"/>
</dbReference>
<dbReference type="Proteomes" id="UP001497512">
    <property type="component" value="Chromosome 8"/>
</dbReference>
<evidence type="ECO:0000256" key="2">
    <source>
        <dbReference type="ARBA" id="ARBA00023180"/>
    </source>
</evidence>
<evidence type="ECO:0000256" key="3">
    <source>
        <dbReference type="SAM" id="SignalP"/>
    </source>
</evidence>
<keyword evidence="2" id="KW-0325">Glycoprotein</keyword>
<sequence>MGLLHFWACAGFLILVLEVIFNLGGAWGADLADLVTNLPGQPPVNFKQYAGYVTVNESHGRALFYWFVEADQKDPALLPLVFWFTGGPGCSSIGGGFLQEIGPFFTNANGTGLIRNKHTWNKYANIVFVDSPSGTGYSYSNTTSDYSVFTDQSTAEDNLAFTLGWFAKFPEYKKNKFYLTGESFAGHYLPELAEQIVLYNEKPGLDYKINFKGFAVGNALTDGYSDNLGTIKFYYYHSLISDQTYTTLIENCNFSVDGPTVESVPNATCDNAVDYVYGVELAEINPYNIYGLNCNPPATTNRPAFIKRVNMIRFAGVNPCPPDTVTPYLNLPAVKAALHARQDIEWIFCSNIVYDNYSAPDFTRSILPFYRFLLTKDLRIWVYSGDVDGVVPTTGTRIWLAKLNLPIETPWYPWNHSSQVGGWSQVYTNLTFTTVRDSGHQVPLYQPGRALQLFKYFLKGQSLPGFDYKN</sequence>
<dbReference type="PROSITE" id="PS00560">
    <property type="entry name" value="CARBOXYPEPT_SER_HIS"/>
    <property type="match status" value="1"/>
</dbReference>
<proteinExistence type="inferred from homology"/>
<accession>A0ABP0UZQ1</accession>